<dbReference type="CDD" id="cd11528">
    <property type="entry name" value="NTP-PPase_MazG_Nterm"/>
    <property type="match status" value="1"/>
</dbReference>
<evidence type="ECO:0000313" key="3">
    <source>
        <dbReference type="EMBL" id="MFD0926765.1"/>
    </source>
</evidence>
<organism evidence="3 4">
    <name type="scientific">Williamsia deligens</name>
    <dbReference type="NCBI Taxonomy" id="321325"/>
    <lineage>
        <taxon>Bacteria</taxon>
        <taxon>Bacillati</taxon>
        <taxon>Actinomycetota</taxon>
        <taxon>Actinomycetes</taxon>
        <taxon>Mycobacteriales</taxon>
        <taxon>Nocardiaceae</taxon>
        <taxon>Williamsia</taxon>
    </lineage>
</organism>
<accession>A0ABW3GD03</accession>
<name>A0ABW3GD03_9NOCA</name>
<dbReference type="Pfam" id="PF03819">
    <property type="entry name" value="MazG"/>
    <property type="match status" value="1"/>
</dbReference>
<dbReference type="RefSeq" id="WP_372505224.1">
    <property type="nucleotide sequence ID" value="NZ_BAAAMO010000002.1"/>
</dbReference>
<dbReference type="Gene3D" id="1.10.287.1080">
    <property type="entry name" value="MazG-like"/>
    <property type="match status" value="1"/>
</dbReference>
<protein>
    <submittedName>
        <fullName evidence="3">MazG family protein</fullName>
    </submittedName>
</protein>
<sequence length="225" mass="24846">MTGPGRRPGEALLDAVDLMDRLRRVGPWEATQTHESLRRYLLEETYELLDAIDSGSPDDVREELSDLLLQVLFHARIAADSDGHPFDIDDVARTFTEKISARSAGVLAGETDLATQIAQWEQNKAAEKRRESVLDGVPTAQPSLALTQKVIERLDAVGFPRDLIPESLLTVHLAADLAADGEASVEDRQRARVVEFMTSVRAAESGLRAAGTTSPDAEDWRREFR</sequence>
<dbReference type="PANTHER" id="PTHR30522">
    <property type="entry name" value="NUCLEOSIDE TRIPHOSPHATE PYROPHOSPHOHYDROLASE"/>
    <property type="match status" value="1"/>
</dbReference>
<dbReference type="Proteomes" id="UP001597068">
    <property type="component" value="Unassembled WGS sequence"/>
</dbReference>
<evidence type="ECO:0000313" key="4">
    <source>
        <dbReference type="Proteomes" id="UP001597068"/>
    </source>
</evidence>
<gene>
    <name evidence="3" type="ORF">ACFQ04_13570</name>
</gene>
<proteinExistence type="predicted"/>
<dbReference type="InterPro" id="IPR004518">
    <property type="entry name" value="MazG-like_dom"/>
</dbReference>
<feature type="domain" description="NTP pyrophosphohydrolase MazG-like" evidence="2">
    <location>
        <begin position="32"/>
        <end position="104"/>
    </location>
</feature>
<dbReference type="InterPro" id="IPR048015">
    <property type="entry name" value="NTP-PPase_MazG-like_N"/>
</dbReference>
<comment type="caution">
    <text evidence="3">The sequence shown here is derived from an EMBL/GenBank/DDBJ whole genome shotgun (WGS) entry which is preliminary data.</text>
</comment>
<reference evidence="4" key="1">
    <citation type="journal article" date="2019" name="Int. J. Syst. Evol. Microbiol.">
        <title>The Global Catalogue of Microorganisms (GCM) 10K type strain sequencing project: providing services to taxonomists for standard genome sequencing and annotation.</title>
        <authorList>
            <consortium name="The Broad Institute Genomics Platform"/>
            <consortium name="The Broad Institute Genome Sequencing Center for Infectious Disease"/>
            <person name="Wu L."/>
            <person name="Ma J."/>
        </authorList>
    </citation>
    <scope>NUCLEOTIDE SEQUENCE [LARGE SCALE GENOMIC DNA]</scope>
    <source>
        <strain evidence="4">CCUG 50873</strain>
    </source>
</reference>
<dbReference type="EMBL" id="JBHTIL010000001">
    <property type="protein sequence ID" value="MFD0926765.1"/>
    <property type="molecule type" value="Genomic_DNA"/>
</dbReference>
<feature type="region of interest" description="Disordered" evidence="1">
    <location>
        <begin position="205"/>
        <end position="225"/>
    </location>
</feature>
<evidence type="ECO:0000256" key="1">
    <source>
        <dbReference type="SAM" id="MobiDB-lite"/>
    </source>
</evidence>
<evidence type="ECO:0000259" key="2">
    <source>
        <dbReference type="Pfam" id="PF03819"/>
    </source>
</evidence>
<dbReference type="PANTHER" id="PTHR30522:SF0">
    <property type="entry name" value="NUCLEOSIDE TRIPHOSPHATE PYROPHOSPHOHYDROLASE"/>
    <property type="match status" value="1"/>
</dbReference>
<dbReference type="InterPro" id="IPR011551">
    <property type="entry name" value="NTP_PyrPHydrolase_MazG"/>
</dbReference>
<dbReference type="SUPFAM" id="SSF101386">
    <property type="entry name" value="all-alpha NTP pyrophosphatases"/>
    <property type="match status" value="1"/>
</dbReference>
<keyword evidence="4" id="KW-1185">Reference proteome</keyword>